<evidence type="ECO:0000256" key="11">
    <source>
        <dbReference type="ARBA" id="ARBA00040821"/>
    </source>
</evidence>
<evidence type="ECO:0000256" key="8">
    <source>
        <dbReference type="ARBA" id="ARBA00023157"/>
    </source>
</evidence>
<organism evidence="13 14">
    <name type="scientific">Dinothrombium tinctorium</name>
    <dbReference type="NCBI Taxonomy" id="1965070"/>
    <lineage>
        <taxon>Eukaryota</taxon>
        <taxon>Metazoa</taxon>
        <taxon>Ecdysozoa</taxon>
        <taxon>Arthropoda</taxon>
        <taxon>Chelicerata</taxon>
        <taxon>Arachnida</taxon>
        <taxon>Acari</taxon>
        <taxon>Acariformes</taxon>
        <taxon>Trombidiformes</taxon>
        <taxon>Prostigmata</taxon>
        <taxon>Anystina</taxon>
        <taxon>Parasitengona</taxon>
        <taxon>Trombidioidea</taxon>
        <taxon>Trombidiidae</taxon>
        <taxon>Dinothrombium</taxon>
    </lineage>
</organism>
<keyword evidence="8" id="KW-1015">Disulfide bond</keyword>
<evidence type="ECO:0000256" key="3">
    <source>
        <dbReference type="ARBA" id="ARBA00010532"/>
    </source>
</evidence>
<accession>A0A3S4QHR9</accession>
<comment type="similarity">
    <text evidence="3">Belongs to the CD36 family.</text>
</comment>
<keyword evidence="14" id="KW-1185">Reference proteome</keyword>
<dbReference type="PANTHER" id="PTHR11923">
    <property type="entry name" value="SCAVENGER RECEPTOR CLASS B TYPE-1 SR-B1"/>
    <property type="match status" value="1"/>
</dbReference>
<reference evidence="13 14" key="1">
    <citation type="journal article" date="2018" name="Gigascience">
        <title>Genomes of trombidid mites reveal novel predicted allergens and laterally-transferred genes associated with secondary metabolism.</title>
        <authorList>
            <person name="Dong X."/>
            <person name="Chaisiri K."/>
            <person name="Xia D."/>
            <person name="Armstrong S.D."/>
            <person name="Fang Y."/>
            <person name="Donnelly M.J."/>
            <person name="Kadowaki T."/>
            <person name="McGarry J.W."/>
            <person name="Darby A.C."/>
            <person name="Makepeace B.L."/>
        </authorList>
    </citation>
    <scope>NUCLEOTIDE SEQUENCE [LARGE SCALE GENOMIC DNA]</scope>
    <source>
        <strain evidence="13">UoL-WK</strain>
    </source>
</reference>
<evidence type="ECO:0000256" key="2">
    <source>
        <dbReference type="ARBA" id="ARBA00004651"/>
    </source>
</evidence>
<evidence type="ECO:0000313" key="13">
    <source>
        <dbReference type="EMBL" id="RWS03650.1"/>
    </source>
</evidence>
<comment type="caution">
    <text evidence="13">The sequence shown here is derived from an EMBL/GenBank/DDBJ whole genome shotgun (WGS) entry which is preliminary data.</text>
</comment>
<keyword evidence="5" id="KW-0812">Transmembrane</keyword>
<evidence type="ECO:0000256" key="5">
    <source>
        <dbReference type="ARBA" id="ARBA00022692"/>
    </source>
</evidence>
<evidence type="ECO:0000313" key="14">
    <source>
        <dbReference type="Proteomes" id="UP000285301"/>
    </source>
</evidence>
<dbReference type="PANTHER" id="PTHR11923:SF110">
    <property type="entry name" value="SCAVENGER RECEPTOR CLASS B MEMBER 1"/>
    <property type="match status" value="1"/>
</dbReference>
<dbReference type="GO" id="GO:0005901">
    <property type="term" value="C:caveola"/>
    <property type="evidence" value="ECO:0007669"/>
    <property type="project" value="UniProtKB-SubCell"/>
</dbReference>
<dbReference type="EMBL" id="NCKU01006302">
    <property type="protein sequence ID" value="RWS03650.1"/>
    <property type="molecule type" value="Genomic_DNA"/>
</dbReference>
<keyword evidence="10" id="KW-0325">Glycoprotein</keyword>
<evidence type="ECO:0000256" key="9">
    <source>
        <dbReference type="ARBA" id="ARBA00023170"/>
    </source>
</evidence>
<dbReference type="PRINTS" id="PR01609">
    <property type="entry name" value="CD36FAMILY"/>
</dbReference>
<keyword evidence="9 13" id="KW-0675">Receptor</keyword>
<evidence type="ECO:0000256" key="10">
    <source>
        <dbReference type="ARBA" id="ARBA00023180"/>
    </source>
</evidence>
<evidence type="ECO:0000256" key="4">
    <source>
        <dbReference type="ARBA" id="ARBA00022475"/>
    </source>
</evidence>
<keyword evidence="7" id="KW-0472">Membrane</keyword>
<protein>
    <recommendedName>
        <fullName evidence="11">Scavenger receptor class B member 1</fullName>
    </recommendedName>
    <alternativeName>
        <fullName evidence="12">SR-BI</fullName>
    </alternativeName>
</protein>
<dbReference type="GO" id="GO:0005737">
    <property type="term" value="C:cytoplasm"/>
    <property type="evidence" value="ECO:0007669"/>
    <property type="project" value="TreeGrafter"/>
</dbReference>
<evidence type="ECO:0000256" key="7">
    <source>
        <dbReference type="ARBA" id="ARBA00023136"/>
    </source>
</evidence>
<feature type="non-terminal residue" evidence="13">
    <location>
        <position position="438"/>
    </location>
</feature>
<dbReference type="Pfam" id="PF01130">
    <property type="entry name" value="CD36"/>
    <property type="match status" value="1"/>
</dbReference>
<dbReference type="InterPro" id="IPR002159">
    <property type="entry name" value="CD36_fam"/>
</dbReference>
<keyword evidence="4" id="KW-1003">Cell membrane</keyword>
<keyword evidence="6" id="KW-1133">Transmembrane helix</keyword>
<sequence>MAKLINKLCFIRENSIFFNYWKDPPAIFHHKVYFFNVTNADEIISIGAKPQLTEIGPFTYRMKLSKTNIVFNNNDTVSYRERKTWFFEQSLSVDSEDAKIVTLNAPLTIAFTFVLQYSSPIRQILLYALNHANESLFIQRSVKELMFHGYDDSFLSMGSIVSPKFAKNKGKFGYYWPKNGTDDGLFTVHTGSDINLLALIDRINGQEKLKLWASDECNRFNESTLGQIQPPILAKSQKVKVFNPAFCRSLSFEFLRTEKTKDGFTARKFLLSKKTFLNASDYPPNACFESKLPKKSYQTRTSFLEFFSLLKQKTSTLSFPSGVMDMSKCLSGAPIIFSLPHFLHAHHSFLDAINGLSPNALAHDFWLDIEPATGTTVDMAFRTQINLHINLPIGLSHYNNSPQIVFPVLWQEVGIHWPENFIFLLKFLIYTPITVSSI</sequence>
<evidence type="ECO:0000256" key="6">
    <source>
        <dbReference type="ARBA" id="ARBA00022989"/>
    </source>
</evidence>
<dbReference type="Proteomes" id="UP000285301">
    <property type="component" value="Unassembled WGS sequence"/>
</dbReference>
<dbReference type="STRING" id="1965070.A0A3S4QHR9"/>
<dbReference type="GO" id="GO:0005044">
    <property type="term" value="F:scavenger receptor activity"/>
    <property type="evidence" value="ECO:0007669"/>
    <property type="project" value="TreeGrafter"/>
</dbReference>
<evidence type="ECO:0000256" key="12">
    <source>
        <dbReference type="ARBA" id="ARBA00042244"/>
    </source>
</evidence>
<name>A0A3S4QHR9_9ACAR</name>
<dbReference type="OrthoDB" id="514335at2759"/>
<dbReference type="AlphaFoldDB" id="A0A3S4QHR9"/>
<evidence type="ECO:0000256" key="1">
    <source>
        <dbReference type="ARBA" id="ARBA00004189"/>
    </source>
</evidence>
<gene>
    <name evidence="13" type="ORF">B4U79_12139</name>
</gene>
<proteinExistence type="inferred from homology"/>
<comment type="subcellular location">
    <subcellularLocation>
        <location evidence="2">Cell membrane</location>
        <topology evidence="2">Multi-pass membrane protein</topology>
    </subcellularLocation>
    <subcellularLocation>
        <location evidence="1">Membrane</location>
        <location evidence="1">Caveola</location>
        <topology evidence="1">Multi-pass membrane protein</topology>
    </subcellularLocation>
</comment>